<evidence type="ECO:0000256" key="4">
    <source>
        <dbReference type="ARBA" id="ARBA00022475"/>
    </source>
</evidence>
<evidence type="ECO:0000256" key="6">
    <source>
        <dbReference type="ARBA" id="ARBA00022847"/>
    </source>
</evidence>
<dbReference type="PANTHER" id="PTHR48086:SF3">
    <property type="entry name" value="SODIUM_PROLINE SYMPORTER"/>
    <property type="match status" value="1"/>
</dbReference>
<feature type="transmembrane region" description="Helical" evidence="14">
    <location>
        <begin position="513"/>
        <end position="535"/>
    </location>
</feature>
<accession>A0A251XAU2</accession>
<keyword evidence="9" id="KW-0406">Ion transport</keyword>
<dbReference type="InterPro" id="IPR050277">
    <property type="entry name" value="Sodium:Solute_Symporter"/>
</dbReference>
<feature type="transmembrane region" description="Helical" evidence="14">
    <location>
        <begin position="75"/>
        <end position="94"/>
    </location>
</feature>
<keyword evidence="7 14" id="KW-1133">Transmembrane helix</keyword>
<keyword evidence="10 14" id="KW-0472">Membrane</keyword>
<protein>
    <submittedName>
        <fullName evidence="15">Sodium:solute symporter</fullName>
    </submittedName>
</protein>
<dbReference type="Gene3D" id="1.20.1730.10">
    <property type="entry name" value="Sodium/glucose cotransporter"/>
    <property type="match status" value="1"/>
</dbReference>
<dbReference type="AlphaFoldDB" id="A0A251XAU2"/>
<evidence type="ECO:0000256" key="7">
    <source>
        <dbReference type="ARBA" id="ARBA00022989"/>
    </source>
</evidence>
<keyword evidence="16" id="KW-1185">Reference proteome</keyword>
<keyword evidence="5 14" id="KW-0812">Transmembrane</keyword>
<evidence type="ECO:0000256" key="2">
    <source>
        <dbReference type="ARBA" id="ARBA00006434"/>
    </source>
</evidence>
<dbReference type="PANTHER" id="PTHR48086">
    <property type="entry name" value="SODIUM/PROLINE SYMPORTER-RELATED"/>
    <property type="match status" value="1"/>
</dbReference>
<feature type="transmembrane region" description="Helical" evidence="14">
    <location>
        <begin position="190"/>
        <end position="208"/>
    </location>
</feature>
<evidence type="ECO:0000256" key="12">
    <source>
        <dbReference type="ARBA" id="ARBA00033708"/>
    </source>
</evidence>
<feature type="transmembrane region" description="Helical" evidence="14">
    <location>
        <begin position="162"/>
        <end position="183"/>
    </location>
</feature>
<dbReference type="GO" id="GO:0006814">
    <property type="term" value="P:sodium ion transport"/>
    <property type="evidence" value="ECO:0007669"/>
    <property type="project" value="UniProtKB-KW"/>
</dbReference>
<dbReference type="RefSeq" id="WP_086487013.1">
    <property type="nucleotide sequence ID" value="NZ_MSLT01000006.1"/>
</dbReference>
<feature type="transmembrane region" description="Helical" evidence="14">
    <location>
        <begin position="6"/>
        <end position="24"/>
    </location>
</feature>
<dbReference type="PROSITE" id="PS50283">
    <property type="entry name" value="NA_SOLUT_SYMP_3"/>
    <property type="match status" value="1"/>
</dbReference>
<feature type="transmembrane region" description="Helical" evidence="14">
    <location>
        <begin position="477"/>
        <end position="501"/>
    </location>
</feature>
<keyword evidence="4" id="KW-1003">Cell membrane</keyword>
<evidence type="ECO:0000256" key="13">
    <source>
        <dbReference type="RuleBase" id="RU362091"/>
    </source>
</evidence>
<evidence type="ECO:0000256" key="11">
    <source>
        <dbReference type="ARBA" id="ARBA00023201"/>
    </source>
</evidence>
<feature type="transmembrane region" description="Helical" evidence="14">
    <location>
        <begin position="361"/>
        <end position="384"/>
    </location>
</feature>
<dbReference type="EMBL" id="MSLT01000006">
    <property type="protein sequence ID" value="OUD15418.1"/>
    <property type="molecule type" value="Genomic_DNA"/>
</dbReference>
<proteinExistence type="inferred from homology"/>
<dbReference type="GO" id="GO:0005886">
    <property type="term" value="C:plasma membrane"/>
    <property type="evidence" value="ECO:0007669"/>
    <property type="project" value="UniProtKB-SubCell"/>
</dbReference>
<name>A0A251XAU2_9GAMM</name>
<keyword evidence="6" id="KW-0769">Symport</keyword>
<evidence type="ECO:0000256" key="1">
    <source>
        <dbReference type="ARBA" id="ARBA00004651"/>
    </source>
</evidence>
<evidence type="ECO:0000256" key="9">
    <source>
        <dbReference type="ARBA" id="ARBA00023065"/>
    </source>
</evidence>
<comment type="subcellular location">
    <subcellularLocation>
        <location evidence="1">Cell membrane</location>
        <topology evidence="1">Multi-pass membrane protein</topology>
    </subcellularLocation>
</comment>
<keyword evidence="8" id="KW-0915">Sodium</keyword>
<dbReference type="Proteomes" id="UP000194798">
    <property type="component" value="Unassembled WGS sequence"/>
</dbReference>
<feature type="transmembrane region" description="Helical" evidence="14">
    <location>
        <begin position="420"/>
        <end position="440"/>
    </location>
</feature>
<evidence type="ECO:0000313" key="15">
    <source>
        <dbReference type="EMBL" id="OUD15418.1"/>
    </source>
</evidence>
<evidence type="ECO:0000313" key="16">
    <source>
        <dbReference type="Proteomes" id="UP000194798"/>
    </source>
</evidence>
<dbReference type="InterPro" id="IPR001734">
    <property type="entry name" value="Na/solute_symporter"/>
</dbReference>
<reference evidence="15 16" key="1">
    <citation type="submission" date="2016-12" db="EMBL/GenBank/DDBJ databases">
        <title>Thioflexothrix psekupsii D3 genome sequencing and assembly.</title>
        <authorList>
            <person name="Fomenkov A."/>
            <person name="Vincze T."/>
            <person name="Grabovich M."/>
            <person name="Anton B.P."/>
            <person name="Dubinina G."/>
            <person name="Orlova M."/>
            <person name="Belousova E."/>
            <person name="Roberts R.J."/>
        </authorList>
    </citation>
    <scope>NUCLEOTIDE SEQUENCE [LARGE SCALE GENOMIC DNA]</scope>
    <source>
        <strain evidence="15">D3</strain>
    </source>
</reference>
<sequence>MDPKIMWLFIFVALYWSYCIFWGIKGALSSRTASDYFIAGRSISLWVFVLAATATSFSGWTFMGHPGLIYRDGLQYAYASFYAITIPFTGVLFLKRQWMIGKRFGYVTPGEMFADYFKSDTLRILVVLVALIFSIPYLGVQLRASGFLFNVLTDGMLGVEVGMWLLSAVVLIYVASGGLRAVAYVDTMQAILLALGIVIIGIIAMYYIGGFTELNKGIAALSQFDDKRTPDGYSSYIAVPGVIQFISDGTKSIGGMWTGIMILTYMFALMGIQSAPAFTMWAFSNNSPKPFAPQQVWASSFIIGFILMVFTAIQGIGGHFLGANLAFMNAHPELVNNVLGPIFNNQDIMQQSSKEGALVPALIHLMAGSAPWLVGLLSVCALAAMQSTGSAYMSTAGGMLTRDLLKRYLMPNATHAQQKFWGRIGVVVIVLAALVVATTATDALVLLGGLAVAYGFQMFPALIAICFWPFLTRAGVVIGLVAGLIAVTMTESIGMSLFAWLGIDPLWGRWPLTIHSAGWGILFNLTLAIGVSALTQDSKELEHRMTFHRFLREHASLPESKKGLVPIAWIITLAWFFFGIGPGAVIGNWIFGNPNDPSSWLFGIPSIWAWQLLFWALGVAMMWFLAYKMEMSTVPSREIQALQEDIGDIRLDVERPS</sequence>
<comment type="catalytic activity">
    <reaction evidence="12">
        <text>L-proline(in) + Na(+)(in) = L-proline(out) + Na(+)(out)</text>
        <dbReference type="Rhea" id="RHEA:28967"/>
        <dbReference type="ChEBI" id="CHEBI:29101"/>
        <dbReference type="ChEBI" id="CHEBI:60039"/>
    </reaction>
</comment>
<feature type="transmembrane region" description="Helical" evidence="14">
    <location>
        <begin position="45"/>
        <end position="63"/>
    </location>
</feature>
<dbReference type="OrthoDB" id="9789704at2"/>
<feature type="transmembrane region" description="Helical" evidence="14">
    <location>
        <begin position="564"/>
        <end position="587"/>
    </location>
</feature>
<feature type="transmembrane region" description="Helical" evidence="14">
    <location>
        <begin position="607"/>
        <end position="627"/>
    </location>
</feature>
<dbReference type="InterPro" id="IPR038377">
    <property type="entry name" value="Na/Glc_symporter_sf"/>
</dbReference>
<evidence type="ECO:0000256" key="10">
    <source>
        <dbReference type="ARBA" id="ARBA00023136"/>
    </source>
</evidence>
<feature type="transmembrane region" description="Helical" evidence="14">
    <location>
        <begin position="122"/>
        <end position="142"/>
    </location>
</feature>
<organism evidence="15 16">
    <name type="scientific">Thioflexithrix psekupsensis</name>
    <dbReference type="NCBI Taxonomy" id="1570016"/>
    <lineage>
        <taxon>Bacteria</taxon>
        <taxon>Pseudomonadati</taxon>
        <taxon>Pseudomonadota</taxon>
        <taxon>Gammaproteobacteria</taxon>
        <taxon>Thiotrichales</taxon>
        <taxon>Thioflexithrix</taxon>
    </lineage>
</organism>
<dbReference type="CDD" id="cd10322">
    <property type="entry name" value="SLC5sbd"/>
    <property type="match status" value="1"/>
</dbReference>
<evidence type="ECO:0000256" key="8">
    <source>
        <dbReference type="ARBA" id="ARBA00023053"/>
    </source>
</evidence>
<evidence type="ECO:0000256" key="5">
    <source>
        <dbReference type="ARBA" id="ARBA00022692"/>
    </source>
</evidence>
<keyword evidence="11" id="KW-0739">Sodium transport</keyword>
<keyword evidence="3" id="KW-0813">Transport</keyword>
<comment type="caution">
    <text evidence="15">The sequence shown here is derived from an EMBL/GenBank/DDBJ whole genome shotgun (WGS) entry which is preliminary data.</text>
</comment>
<evidence type="ECO:0000256" key="3">
    <source>
        <dbReference type="ARBA" id="ARBA00022448"/>
    </source>
</evidence>
<dbReference type="GO" id="GO:0015293">
    <property type="term" value="F:symporter activity"/>
    <property type="evidence" value="ECO:0007669"/>
    <property type="project" value="UniProtKB-KW"/>
</dbReference>
<comment type="similarity">
    <text evidence="2 13">Belongs to the sodium:solute symporter (SSF) (TC 2.A.21) family.</text>
</comment>
<feature type="transmembrane region" description="Helical" evidence="14">
    <location>
        <begin position="296"/>
        <end position="317"/>
    </location>
</feature>
<dbReference type="Pfam" id="PF00474">
    <property type="entry name" value="SSF"/>
    <property type="match status" value="1"/>
</dbReference>
<evidence type="ECO:0000256" key="14">
    <source>
        <dbReference type="SAM" id="Phobius"/>
    </source>
</evidence>
<gene>
    <name evidence="15" type="ORF">TPSD3_02500</name>
</gene>
<feature type="transmembrane region" description="Helical" evidence="14">
    <location>
        <begin position="260"/>
        <end position="284"/>
    </location>
</feature>
<feature type="transmembrane region" description="Helical" evidence="14">
    <location>
        <begin position="446"/>
        <end position="470"/>
    </location>
</feature>